<accession>A0ABS3BP90</accession>
<name>A0ABS3BP90_9BACT</name>
<evidence type="ECO:0008006" key="4">
    <source>
        <dbReference type="Google" id="ProtNLM"/>
    </source>
</evidence>
<feature type="transmembrane region" description="Helical" evidence="1">
    <location>
        <begin position="333"/>
        <end position="353"/>
    </location>
</feature>
<feature type="transmembrane region" description="Helical" evidence="1">
    <location>
        <begin position="192"/>
        <end position="225"/>
    </location>
</feature>
<proteinExistence type="predicted"/>
<protein>
    <recommendedName>
        <fullName evidence="4">O-antigen ligase domain-containing protein</fullName>
    </recommendedName>
</protein>
<evidence type="ECO:0000313" key="3">
    <source>
        <dbReference type="Proteomes" id="UP000664698"/>
    </source>
</evidence>
<keyword evidence="1" id="KW-1133">Transmembrane helix</keyword>
<evidence type="ECO:0000256" key="1">
    <source>
        <dbReference type="SAM" id="Phobius"/>
    </source>
</evidence>
<feature type="transmembrane region" description="Helical" evidence="1">
    <location>
        <begin position="121"/>
        <end position="142"/>
    </location>
</feature>
<evidence type="ECO:0000313" key="2">
    <source>
        <dbReference type="EMBL" id="MBN7801123.1"/>
    </source>
</evidence>
<feature type="transmembrane region" description="Helical" evidence="1">
    <location>
        <begin position="66"/>
        <end position="85"/>
    </location>
</feature>
<feature type="transmembrane region" description="Helical" evidence="1">
    <location>
        <begin position="38"/>
        <end position="54"/>
    </location>
</feature>
<keyword evidence="1" id="KW-0812">Transmembrane</keyword>
<feature type="transmembrane region" description="Helical" evidence="1">
    <location>
        <begin position="231"/>
        <end position="253"/>
    </location>
</feature>
<feature type="transmembrane region" description="Helical" evidence="1">
    <location>
        <begin position="365"/>
        <end position="393"/>
    </location>
</feature>
<dbReference type="RefSeq" id="WP_206569102.1">
    <property type="nucleotide sequence ID" value="NZ_JAFKCW010000002.1"/>
</dbReference>
<keyword evidence="3" id="KW-1185">Reference proteome</keyword>
<keyword evidence="1" id="KW-0472">Membrane</keyword>
<sequence length="406" mass="47135">MNIANNLFYVLLFLGFFMPTNNSFYIPLPGFFLKVNEIAFLLLPLINLFCTSVYQKFRIESKLYRYILFYLLLVFITEFFLKPVIFEQSISDSFKAFRLGIPLYSSLLLVFVGIKADVKIIWNVLLWAIGFSVLLSVISMFVDLPIYYNLEDEDILEMSNGRIVNSNASFGIIGLCLLFSSRDAWYNRGVLVRYVSILSIISLLLTFNRTYLALFVLLFVYLSYITFSRKFFLKTVFIPILFLGLTFILYTNIDTIQRQIDRRILSIIFQETSLVESTIESNRDEIYIGILEKIEKGYWIIGLPYDVPIFVRSARFGKESVLLSTTDTSFANILLRFGVVSLLLYLLILARFVKIDRAKAFSIVFIIYLLASLNVDSLMAQNSILFLVLYFYITNIQIYEKNSIYS</sequence>
<dbReference type="EMBL" id="JAFKCW010000002">
    <property type="protein sequence ID" value="MBN7801123.1"/>
    <property type="molecule type" value="Genomic_DNA"/>
</dbReference>
<comment type="caution">
    <text evidence="2">The sequence shown here is derived from an EMBL/GenBank/DDBJ whole genome shotgun (WGS) entry which is preliminary data.</text>
</comment>
<organism evidence="2 3">
    <name type="scientific">Algoriphagus aestuariicola</name>
    <dbReference type="NCBI Taxonomy" id="1852016"/>
    <lineage>
        <taxon>Bacteria</taxon>
        <taxon>Pseudomonadati</taxon>
        <taxon>Bacteroidota</taxon>
        <taxon>Cytophagia</taxon>
        <taxon>Cytophagales</taxon>
        <taxon>Cyclobacteriaceae</taxon>
        <taxon>Algoriphagus</taxon>
    </lineage>
</organism>
<feature type="transmembrane region" description="Helical" evidence="1">
    <location>
        <begin position="162"/>
        <end position="180"/>
    </location>
</feature>
<dbReference type="Proteomes" id="UP000664698">
    <property type="component" value="Unassembled WGS sequence"/>
</dbReference>
<gene>
    <name evidence="2" type="ORF">J0A67_09630</name>
</gene>
<feature type="transmembrane region" description="Helical" evidence="1">
    <location>
        <begin position="7"/>
        <end position="26"/>
    </location>
</feature>
<feature type="transmembrane region" description="Helical" evidence="1">
    <location>
        <begin position="97"/>
        <end position="114"/>
    </location>
</feature>
<reference evidence="2 3" key="1">
    <citation type="submission" date="2021-03" db="EMBL/GenBank/DDBJ databases">
        <title>novel species isolated from a fishpond in China.</title>
        <authorList>
            <person name="Lu H."/>
            <person name="Cai Z."/>
        </authorList>
    </citation>
    <scope>NUCLEOTIDE SEQUENCE [LARGE SCALE GENOMIC DNA]</scope>
    <source>
        <strain evidence="2 3">JCM 31546</strain>
    </source>
</reference>